<dbReference type="AlphaFoldDB" id="A0AAP0IT39"/>
<dbReference type="Proteomes" id="UP001420932">
    <property type="component" value="Unassembled WGS sequence"/>
</dbReference>
<name>A0AAP0IT39_9MAGN</name>
<protein>
    <submittedName>
        <fullName evidence="1">Uncharacterized protein</fullName>
    </submittedName>
</protein>
<dbReference type="EMBL" id="JBBNAF010000008">
    <property type="protein sequence ID" value="KAK9121266.1"/>
    <property type="molecule type" value="Genomic_DNA"/>
</dbReference>
<sequence>MTISHVRSTLRASTGTTHLWNLAFLLPRSFCGVGGLKSDWRLGCLPHWGASGWRPRCPHTRILNFPLALHKRRRMTNLPELLTFTPPPRILNFLLPLIQSSRGVVIVPPTNHSDIP</sequence>
<organism evidence="1 2">
    <name type="scientific">Stephania yunnanensis</name>
    <dbReference type="NCBI Taxonomy" id="152371"/>
    <lineage>
        <taxon>Eukaryota</taxon>
        <taxon>Viridiplantae</taxon>
        <taxon>Streptophyta</taxon>
        <taxon>Embryophyta</taxon>
        <taxon>Tracheophyta</taxon>
        <taxon>Spermatophyta</taxon>
        <taxon>Magnoliopsida</taxon>
        <taxon>Ranunculales</taxon>
        <taxon>Menispermaceae</taxon>
        <taxon>Menispermoideae</taxon>
        <taxon>Cissampelideae</taxon>
        <taxon>Stephania</taxon>
    </lineage>
</organism>
<proteinExistence type="predicted"/>
<evidence type="ECO:0000313" key="1">
    <source>
        <dbReference type="EMBL" id="KAK9121266.1"/>
    </source>
</evidence>
<accession>A0AAP0IT39</accession>
<keyword evidence="2" id="KW-1185">Reference proteome</keyword>
<reference evidence="1 2" key="1">
    <citation type="submission" date="2024-01" db="EMBL/GenBank/DDBJ databases">
        <title>Genome assemblies of Stephania.</title>
        <authorList>
            <person name="Yang L."/>
        </authorList>
    </citation>
    <scope>NUCLEOTIDE SEQUENCE [LARGE SCALE GENOMIC DNA]</scope>
    <source>
        <strain evidence="1">YNDBR</strain>
        <tissue evidence="1">Leaf</tissue>
    </source>
</reference>
<gene>
    <name evidence="1" type="ORF">Syun_018883</name>
</gene>
<comment type="caution">
    <text evidence="1">The sequence shown here is derived from an EMBL/GenBank/DDBJ whole genome shotgun (WGS) entry which is preliminary data.</text>
</comment>
<evidence type="ECO:0000313" key="2">
    <source>
        <dbReference type="Proteomes" id="UP001420932"/>
    </source>
</evidence>